<protein>
    <submittedName>
        <fullName evidence="2">Uncharacterized protein</fullName>
    </submittedName>
</protein>
<reference evidence="2" key="1">
    <citation type="submission" date="2020-09" db="EMBL/GenBank/DDBJ databases">
        <title>Secondary metabolite and genome analysis of marine Streptomyces chumphonensis KK1-2T.</title>
        <authorList>
            <person name="Phongsopitanun W."/>
            <person name="Kanchanasin P."/>
            <person name="Pittayakhajonwut P."/>
            <person name="Suwanborirux K."/>
            <person name="Tanasupawat S."/>
        </authorList>
    </citation>
    <scope>NUCLEOTIDE SEQUENCE</scope>
    <source>
        <strain evidence="2">KK1-2</strain>
    </source>
</reference>
<proteinExistence type="predicted"/>
<evidence type="ECO:0000313" key="2">
    <source>
        <dbReference type="EMBL" id="MBD3934035.1"/>
    </source>
</evidence>
<feature type="signal peptide" evidence="1">
    <location>
        <begin position="1"/>
        <end position="26"/>
    </location>
</feature>
<keyword evidence="1" id="KW-0732">Signal</keyword>
<dbReference type="Proteomes" id="UP000632289">
    <property type="component" value="Unassembled WGS sequence"/>
</dbReference>
<gene>
    <name evidence="2" type="ORF">IF129_21045</name>
</gene>
<dbReference type="EMBL" id="JACXYU010000013">
    <property type="protein sequence ID" value="MBD3934035.1"/>
    <property type="molecule type" value="Genomic_DNA"/>
</dbReference>
<evidence type="ECO:0000313" key="3">
    <source>
        <dbReference type="Proteomes" id="UP000632289"/>
    </source>
</evidence>
<sequence length="126" mass="13349">MRKRAITGIAGSLMMAGLAFAPSASAYDGQTLKSDAIGSDATCTMDSTGSGMKVYCKLRDTKSDGNSVRIEWSGPGKDGKDNLRSGEGTHANYTYTFAREGAFTFKAVTDRGWLPDSVGATRTLHP</sequence>
<evidence type="ECO:0000256" key="1">
    <source>
        <dbReference type="SAM" id="SignalP"/>
    </source>
</evidence>
<keyword evidence="3" id="KW-1185">Reference proteome</keyword>
<dbReference type="AlphaFoldDB" id="A0A927IEL0"/>
<dbReference type="RefSeq" id="WP_191211327.1">
    <property type="nucleotide sequence ID" value="NZ_BAABKL010000009.1"/>
</dbReference>
<comment type="caution">
    <text evidence="2">The sequence shown here is derived from an EMBL/GenBank/DDBJ whole genome shotgun (WGS) entry which is preliminary data.</text>
</comment>
<accession>A0A927IEL0</accession>
<organism evidence="2 3">
    <name type="scientific">Streptomyces chumphonensis</name>
    <dbReference type="NCBI Taxonomy" id="1214925"/>
    <lineage>
        <taxon>Bacteria</taxon>
        <taxon>Bacillati</taxon>
        <taxon>Actinomycetota</taxon>
        <taxon>Actinomycetes</taxon>
        <taxon>Kitasatosporales</taxon>
        <taxon>Streptomycetaceae</taxon>
        <taxon>Streptomyces</taxon>
    </lineage>
</organism>
<feature type="chain" id="PRO_5037968221" evidence="1">
    <location>
        <begin position="27"/>
        <end position="126"/>
    </location>
</feature>
<name>A0A927IEL0_9ACTN</name>